<keyword evidence="21" id="KW-0325">Glycoprotein</keyword>
<keyword evidence="14" id="KW-0524">Neurogenesis</keyword>
<evidence type="ECO:0000256" key="8">
    <source>
        <dbReference type="ARBA" id="ARBA00022729"/>
    </source>
</evidence>
<protein>
    <recommendedName>
        <fullName evidence="2">receptor protein-tyrosine kinase</fullName>
        <ecNumber evidence="2">2.7.10.1</ecNumber>
    </recommendedName>
</protein>
<dbReference type="Gene3D" id="1.10.510.10">
    <property type="entry name" value="Transferase(Phosphotransferase) domain 1"/>
    <property type="match status" value="1"/>
</dbReference>
<dbReference type="EC" id="2.7.10.1" evidence="2"/>
<dbReference type="Gene3D" id="2.60.40.1770">
    <property type="entry name" value="ephrin a2 ectodomain"/>
    <property type="match status" value="1"/>
</dbReference>
<dbReference type="CDD" id="cd09545">
    <property type="entry name" value="SAM_EPH-A4"/>
    <property type="match status" value="1"/>
</dbReference>
<dbReference type="PANTHER" id="PTHR46877">
    <property type="entry name" value="EPH RECEPTOR A5"/>
    <property type="match status" value="1"/>
</dbReference>
<dbReference type="Pfam" id="PF00041">
    <property type="entry name" value="fn3"/>
    <property type="match status" value="2"/>
</dbReference>
<dbReference type="GO" id="GO:0005634">
    <property type="term" value="C:nucleus"/>
    <property type="evidence" value="ECO:0007669"/>
    <property type="project" value="UniProtKB-SubCell"/>
</dbReference>
<keyword evidence="10" id="KW-0547">Nucleotide-binding</keyword>
<keyword evidence="18" id="KW-0829">Tyrosine-protein kinase</keyword>
<evidence type="ECO:0000256" key="10">
    <source>
        <dbReference type="ARBA" id="ARBA00022741"/>
    </source>
</evidence>
<evidence type="ECO:0000256" key="14">
    <source>
        <dbReference type="ARBA" id="ARBA00022902"/>
    </source>
</evidence>
<dbReference type="InterPro" id="IPR009057">
    <property type="entry name" value="Homeodomain-like_sf"/>
</dbReference>
<evidence type="ECO:0000256" key="21">
    <source>
        <dbReference type="ARBA" id="ARBA00023180"/>
    </source>
</evidence>
<dbReference type="CDD" id="cd00063">
    <property type="entry name" value="FN3"/>
    <property type="match status" value="2"/>
</dbReference>
<gene>
    <name evidence="33" type="ORF">EOD39_8130</name>
</gene>
<dbReference type="FunFam" id="2.60.40.10:FF:000045">
    <property type="entry name" value="Ephrin type-A receptor 5"/>
    <property type="match status" value="1"/>
</dbReference>
<dbReference type="Gene3D" id="1.10.10.60">
    <property type="entry name" value="Homeodomain-like"/>
    <property type="match status" value="1"/>
</dbReference>
<sequence>MVEKVLQSSHSDEGSDIESEPDLPLKRKQRRSRTTFTAEQLEELERAFERTHYPDIYTREELAQRAKLTEARVQVWFSNRRARWRKQAGANQLMAFNHLIPGGFPPSAMPTLQPYQLSDSPYPPTSISQTVSEQSSTVHRPQPLPPTSAHQSSLNSAPESGSAYCRHAFSGYTDSFVTSSGPSNPMNPAISNGLSPQVMGLLNPGGVPHQPQSDYAISPLTGGLEPSTAVSASCSQRLDHMKTLDSLPSTQSYCPPTYSTSGYSMDPVASYQYGQYSQTYATEDYDLVSVEFNGAEDYIRIWEEVSIMDEKNIPIRTYQVCNVMEQSQNNWLRTDWIPRGGAQRVYIEIKFTLRDCNSLPGVTGTCKETFNLYYYESNNDKERYIRENQFGKIDTIAADESFTQVDIGDRIMKLNTEVRGVGPLTRKGFYLAFQDVGACIALVSVRVFYKKCPLTVRNLAQFPDTITGADTSSLVEVRGSCVNNSEEKDVPKMYCGADGEWLVPIGNCLCNPGYEERSGECQACKVGYYRALSTDASCSKCPQHSYSVREGSTSCTCDKGYFRAETDPASMPCTRPPSSPQNLISNVNETSVNLEWSAPQYTGGRHDVTYNVVCKRCGVDLSRCRPCGSGLHFSPQQLSLKSTKVSITDLQAHTNYTFEVWAVNGVSKQSPSSDQAVSVTVTTNQAGESQQTAPSPVTSIQAKSITRHTVSLVWQEPERLNGVILEYEVKYYEKDQNERSYRIIKTSARNTDIKGLNPLTSYVFHVRARTAAGYGDFSTPFELMTNSVPSAIVGDGASPTVLLVSVAGSAVLVIILIAAFVISRRISHKPVRAELAGSQVAEESSSGRHTGDFGLVIFMFKLHLGVRTYVDPFTYEDPNQAVREFAKEIDASCIKIEKVIGVENSAVVSRNEEGDTSSSKRCLPAQCLPSHVPGNNLVCKVSDFGMSRVLEDDPEAAYTTRGGKIPIRWTAPEAIAYRKFTSASDVWSYGIVMWEVMSYGERPYWDMSNQDVIKAIEEGYRLPPPMDCPVALHQLMLDCWQKERSDRPKFGQIVNMLDKLIRNPNSLKRTGAENTRSLSGQFANCDALESRLDVTSKPERPPNTTLLDPSSSEFSSLGTVGDWLQAIKMEKYKDNFTAAGYTTLEAVVHVNQDDLDRIGIAAAAHQNKILSSVQRMRTQMQQMQDRMVPV</sequence>
<dbReference type="InterPro" id="IPR001245">
    <property type="entry name" value="Ser-Thr/Tyr_kinase_cat_dom"/>
</dbReference>
<dbReference type="InterPro" id="IPR011009">
    <property type="entry name" value="Kinase-like_dom_sf"/>
</dbReference>
<dbReference type="SUPFAM" id="SSF49785">
    <property type="entry name" value="Galactose-binding domain-like"/>
    <property type="match status" value="1"/>
</dbReference>
<dbReference type="PROSITE" id="PS00791">
    <property type="entry name" value="RECEPTOR_TYR_KIN_V_2"/>
    <property type="match status" value="1"/>
</dbReference>
<dbReference type="FunFam" id="2.60.40.1770:FF:000001">
    <property type="entry name" value="Ephrin type-A receptor 5"/>
    <property type="match status" value="1"/>
</dbReference>
<dbReference type="SMART" id="SM00615">
    <property type="entry name" value="EPH_lbd"/>
    <property type="match status" value="1"/>
</dbReference>
<evidence type="ECO:0000256" key="18">
    <source>
        <dbReference type="ARBA" id="ARBA00023137"/>
    </source>
</evidence>
<dbReference type="Pfam" id="PF00046">
    <property type="entry name" value="Homeodomain"/>
    <property type="match status" value="1"/>
</dbReference>
<dbReference type="GO" id="GO:0007411">
    <property type="term" value="P:axon guidance"/>
    <property type="evidence" value="ECO:0007669"/>
    <property type="project" value="TreeGrafter"/>
</dbReference>
<comment type="subcellular location">
    <subcellularLocation>
        <location evidence="1">Cell membrane</location>
        <topology evidence="1">Single-pass type I membrane protein</topology>
    </subcellularLocation>
    <subcellularLocation>
        <location evidence="24 25">Nucleus</location>
    </subcellularLocation>
</comment>
<evidence type="ECO:0000256" key="16">
    <source>
        <dbReference type="ARBA" id="ARBA00023125"/>
    </source>
</evidence>
<dbReference type="SMART" id="SM00220">
    <property type="entry name" value="S_TKc"/>
    <property type="match status" value="1"/>
</dbReference>
<evidence type="ECO:0000256" key="11">
    <source>
        <dbReference type="ARBA" id="ARBA00022777"/>
    </source>
</evidence>
<dbReference type="GO" id="GO:0005524">
    <property type="term" value="F:ATP binding"/>
    <property type="evidence" value="ECO:0007669"/>
    <property type="project" value="UniProtKB-KW"/>
</dbReference>
<feature type="region of interest" description="Disordered" evidence="26">
    <location>
        <begin position="110"/>
        <end position="160"/>
    </location>
</feature>
<dbReference type="SUPFAM" id="SSF46689">
    <property type="entry name" value="Homeodomain-like"/>
    <property type="match status" value="1"/>
</dbReference>
<evidence type="ECO:0000256" key="7">
    <source>
        <dbReference type="ARBA" id="ARBA00022692"/>
    </source>
</evidence>
<keyword evidence="22 24" id="KW-0539">Nucleus</keyword>
<keyword evidence="6" id="KW-0808">Transferase</keyword>
<dbReference type="Proteomes" id="UP000289886">
    <property type="component" value="Unassembled WGS sequence"/>
</dbReference>
<evidence type="ECO:0000256" key="22">
    <source>
        <dbReference type="ARBA" id="ARBA00023242"/>
    </source>
</evidence>
<evidence type="ECO:0000256" key="13">
    <source>
        <dbReference type="ARBA" id="ARBA00022889"/>
    </source>
</evidence>
<keyword evidence="15 27" id="KW-1133">Transmembrane helix</keyword>
<dbReference type="GO" id="GO:0030425">
    <property type="term" value="C:dendrite"/>
    <property type="evidence" value="ECO:0007669"/>
    <property type="project" value="TreeGrafter"/>
</dbReference>
<feature type="region of interest" description="Disordered" evidence="26">
    <location>
        <begin position="1"/>
        <end position="34"/>
    </location>
</feature>
<feature type="transmembrane region" description="Helical" evidence="27">
    <location>
        <begin position="801"/>
        <end position="822"/>
    </location>
</feature>
<feature type="compositionally biased region" description="Polar residues" evidence="26">
    <location>
        <begin position="113"/>
        <end position="139"/>
    </location>
</feature>
<keyword evidence="7 27" id="KW-0812">Transmembrane</keyword>
<dbReference type="InterPro" id="IPR001356">
    <property type="entry name" value="HD"/>
</dbReference>
<dbReference type="InterPro" id="IPR013783">
    <property type="entry name" value="Ig-like_fold"/>
</dbReference>
<dbReference type="SUPFAM" id="SSF49265">
    <property type="entry name" value="Fibronectin type III"/>
    <property type="match status" value="1"/>
</dbReference>
<keyword evidence="12" id="KW-0067">ATP-binding</keyword>
<dbReference type="PROSITE" id="PS51550">
    <property type="entry name" value="EPH_LBD"/>
    <property type="match status" value="1"/>
</dbReference>
<evidence type="ECO:0000256" key="2">
    <source>
        <dbReference type="ARBA" id="ARBA00011902"/>
    </source>
</evidence>
<feature type="domain" description="SAM" evidence="30">
    <location>
        <begin position="1115"/>
        <end position="1179"/>
    </location>
</feature>
<keyword evidence="8" id="KW-0732">Signal</keyword>
<dbReference type="GO" id="GO:0005005">
    <property type="term" value="F:transmembrane-ephrin receptor activity"/>
    <property type="evidence" value="ECO:0007669"/>
    <property type="project" value="TreeGrafter"/>
</dbReference>
<dbReference type="FunFam" id="1.10.510.10:FF:000986">
    <property type="entry name" value="Protein tyrosine kinase 2aa"/>
    <property type="match status" value="1"/>
</dbReference>
<dbReference type="FunFam" id="1.10.10.60:FF:000035">
    <property type="entry name" value="paired box protein Pax-3 isoform X2"/>
    <property type="match status" value="1"/>
</dbReference>
<evidence type="ECO:0000256" key="15">
    <source>
        <dbReference type="ARBA" id="ARBA00022989"/>
    </source>
</evidence>
<feature type="region of interest" description="Disordered" evidence="26">
    <location>
        <begin position="681"/>
        <end position="700"/>
    </location>
</feature>
<dbReference type="Pfam" id="PF25599">
    <property type="entry name" value="Ephrin_CRD"/>
    <property type="match status" value="1"/>
</dbReference>
<name>A0A662YX01_ACIRT</name>
<dbReference type="InterPro" id="IPR017970">
    <property type="entry name" value="Homeobox_CS"/>
</dbReference>
<dbReference type="InterPro" id="IPR003961">
    <property type="entry name" value="FN3_dom"/>
</dbReference>
<dbReference type="Gene3D" id="2.10.50.10">
    <property type="entry name" value="Tumor Necrosis Factor Receptor, subunit A, domain 2"/>
    <property type="match status" value="1"/>
</dbReference>
<evidence type="ECO:0000259" key="31">
    <source>
        <dbReference type="PROSITE" id="PS50853"/>
    </source>
</evidence>
<dbReference type="InterPro" id="IPR009030">
    <property type="entry name" value="Growth_fac_rcpt_cys_sf"/>
</dbReference>
<keyword evidence="19 24" id="KW-0371">Homeobox</keyword>
<dbReference type="Pfam" id="PF01404">
    <property type="entry name" value="Ephrin_lbd"/>
    <property type="match status" value="1"/>
</dbReference>
<dbReference type="PANTHER" id="PTHR46877:SF18">
    <property type="entry name" value="EPHRIN TYPE-A RECEPTOR 4"/>
    <property type="match status" value="1"/>
</dbReference>
<dbReference type="SMART" id="SM00389">
    <property type="entry name" value="HOX"/>
    <property type="match status" value="1"/>
</dbReference>
<feature type="domain" description="Fibronectin type-III" evidence="31">
    <location>
        <begin position="693"/>
        <end position="788"/>
    </location>
</feature>
<dbReference type="PROSITE" id="PS50011">
    <property type="entry name" value="PROTEIN_KINASE_DOM"/>
    <property type="match status" value="1"/>
</dbReference>
<dbReference type="Gene3D" id="2.60.40.10">
    <property type="entry name" value="Immunoglobulins"/>
    <property type="match status" value="2"/>
</dbReference>
<evidence type="ECO:0000256" key="17">
    <source>
        <dbReference type="ARBA" id="ARBA00023136"/>
    </source>
</evidence>
<dbReference type="SUPFAM" id="SSF47769">
    <property type="entry name" value="SAM/Pointed domain"/>
    <property type="match status" value="1"/>
</dbReference>
<dbReference type="InterPro" id="IPR001660">
    <property type="entry name" value="SAM"/>
</dbReference>
<evidence type="ECO:0000256" key="25">
    <source>
        <dbReference type="RuleBase" id="RU000682"/>
    </source>
</evidence>
<dbReference type="GO" id="GO:0005886">
    <property type="term" value="C:plasma membrane"/>
    <property type="evidence" value="ECO:0007669"/>
    <property type="project" value="UniProtKB-SubCell"/>
</dbReference>
<dbReference type="SUPFAM" id="SSF57184">
    <property type="entry name" value="Growth factor receptor domain"/>
    <property type="match status" value="1"/>
</dbReference>
<dbReference type="InterPro" id="IPR001090">
    <property type="entry name" value="Ephrin_rcpt_lig-bd_dom"/>
</dbReference>
<evidence type="ECO:0000256" key="3">
    <source>
        <dbReference type="ARBA" id="ARBA00022473"/>
    </source>
</evidence>
<dbReference type="InterPro" id="IPR008979">
    <property type="entry name" value="Galactose-bd-like_sf"/>
</dbReference>
<dbReference type="InterPro" id="IPR013761">
    <property type="entry name" value="SAM/pointed_sf"/>
</dbReference>
<evidence type="ECO:0000256" key="9">
    <source>
        <dbReference type="ARBA" id="ARBA00022737"/>
    </source>
</evidence>
<dbReference type="GO" id="GO:0007155">
    <property type="term" value="P:cell adhesion"/>
    <property type="evidence" value="ECO:0007669"/>
    <property type="project" value="UniProtKB-KW"/>
</dbReference>
<dbReference type="InterPro" id="IPR050449">
    <property type="entry name" value="Ephrin_rcpt_TKs"/>
</dbReference>
<dbReference type="PROSITE" id="PS00027">
    <property type="entry name" value="HOMEOBOX_1"/>
    <property type="match status" value="1"/>
</dbReference>
<evidence type="ECO:0000256" key="24">
    <source>
        <dbReference type="PROSITE-ProRule" id="PRU00108"/>
    </source>
</evidence>
<dbReference type="InterPro" id="IPR000719">
    <property type="entry name" value="Prot_kinase_dom"/>
</dbReference>
<feature type="DNA-binding region" description="Homeobox" evidence="24">
    <location>
        <begin position="29"/>
        <end position="88"/>
    </location>
</feature>
<keyword evidence="4" id="KW-1003">Cell membrane</keyword>
<dbReference type="InterPro" id="IPR027936">
    <property type="entry name" value="Eph_TM"/>
</dbReference>
<dbReference type="CDD" id="cd00086">
    <property type="entry name" value="homeodomain"/>
    <property type="match status" value="1"/>
</dbReference>
<evidence type="ECO:0000259" key="32">
    <source>
        <dbReference type="PROSITE" id="PS51550"/>
    </source>
</evidence>
<dbReference type="PROSITE" id="PS50105">
    <property type="entry name" value="SAM_DOMAIN"/>
    <property type="match status" value="1"/>
</dbReference>
<evidence type="ECO:0000256" key="12">
    <source>
        <dbReference type="ARBA" id="ARBA00022840"/>
    </source>
</evidence>
<dbReference type="InterPro" id="IPR022106">
    <property type="entry name" value="Pax7_C"/>
</dbReference>
<dbReference type="SMART" id="SM00454">
    <property type="entry name" value="SAM"/>
    <property type="match status" value="1"/>
</dbReference>
<keyword evidence="9" id="KW-0677">Repeat</keyword>
<feature type="domain" description="Eph LBD" evidence="32">
    <location>
        <begin position="272"/>
        <end position="457"/>
    </location>
</feature>
<dbReference type="InterPro" id="IPR036116">
    <property type="entry name" value="FN3_sf"/>
</dbReference>
<proteinExistence type="predicted"/>
<dbReference type="SUPFAM" id="SSF56112">
    <property type="entry name" value="Protein kinase-like (PK-like)"/>
    <property type="match status" value="1"/>
</dbReference>
<feature type="domain" description="Homeobox" evidence="29">
    <location>
        <begin position="27"/>
        <end position="87"/>
    </location>
</feature>
<dbReference type="Pfam" id="PF14575">
    <property type="entry name" value="EphA2_TM"/>
    <property type="match status" value="1"/>
</dbReference>
<dbReference type="GO" id="GO:0000981">
    <property type="term" value="F:DNA-binding transcription factor activity, RNA polymerase II-specific"/>
    <property type="evidence" value="ECO:0007669"/>
    <property type="project" value="InterPro"/>
</dbReference>
<accession>A0A662YX01</accession>
<dbReference type="Pfam" id="PF12360">
    <property type="entry name" value="Pax7"/>
    <property type="match status" value="1"/>
</dbReference>
<dbReference type="FunFam" id="1.10.150.50:FF:000001">
    <property type="entry name" value="Ephrin type-A receptor 5"/>
    <property type="match status" value="1"/>
</dbReference>
<keyword evidence="13" id="KW-0130">Cell adhesion</keyword>
<evidence type="ECO:0000256" key="26">
    <source>
        <dbReference type="SAM" id="MobiDB-lite"/>
    </source>
</evidence>
<reference evidence="33 34" key="1">
    <citation type="submission" date="2019-01" db="EMBL/GenBank/DDBJ databases">
        <title>Draft Genome and Complete Hox-Cluster Characterization of the Sterlet Sturgeon (Acipenser ruthenus).</title>
        <authorList>
            <person name="Wei Q."/>
        </authorList>
    </citation>
    <scope>NUCLEOTIDE SEQUENCE [LARGE SCALE GENOMIC DNA]</scope>
    <source>
        <strain evidence="33">WHYD16114868_AA</strain>
        <tissue evidence="33">Blood</tissue>
    </source>
</reference>
<dbReference type="Pfam" id="PF07647">
    <property type="entry name" value="SAM_2"/>
    <property type="match status" value="1"/>
</dbReference>
<dbReference type="PROSITE" id="PS50071">
    <property type="entry name" value="HOMEOBOX_2"/>
    <property type="match status" value="1"/>
</dbReference>
<feature type="domain" description="Fibronectin type-III" evidence="31">
    <location>
        <begin position="576"/>
        <end position="686"/>
    </location>
</feature>
<dbReference type="FunFam" id="2.60.120.260:FF:000001">
    <property type="entry name" value="Ephrin type-A receptor 7"/>
    <property type="match status" value="1"/>
</dbReference>
<dbReference type="CDD" id="cd10473">
    <property type="entry name" value="EphR_LBD_A"/>
    <property type="match status" value="1"/>
</dbReference>
<dbReference type="FunFam" id="2.10.50.10:FF:000001">
    <property type="entry name" value="Ephrin type-A receptor 5"/>
    <property type="match status" value="1"/>
</dbReference>
<evidence type="ECO:0000256" key="1">
    <source>
        <dbReference type="ARBA" id="ARBA00004251"/>
    </source>
</evidence>
<evidence type="ECO:0000256" key="23">
    <source>
        <dbReference type="ARBA" id="ARBA00051243"/>
    </source>
</evidence>
<keyword evidence="3" id="KW-0217">Developmental protein</keyword>
<dbReference type="InterPro" id="IPR001426">
    <property type="entry name" value="Tyr_kinase_rcpt_V_CS"/>
</dbReference>
<dbReference type="Pfam" id="PF07714">
    <property type="entry name" value="PK_Tyr_Ser-Thr"/>
    <property type="match status" value="1"/>
</dbReference>
<evidence type="ECO:0000259" key="29">
    <source>
        <dbReference type="PROSITE" id="PS50071"/>
    </source>
</evidence>
<organism evidence="33 34">
    <name type="scientific">Acipenser ruthenus</name>
    <name type="common">Sterlet sturgeon</name>
    <dbReference type="NCBI Taxonomy" id="7906"/>
    <lineage>
        <taxon>Eukaryota</taxon>
        <taxon>Metazoa</taxon>
        <taxon>Chordata</taxon>
        <taxon>Craniata</taxon>
        <taxon>Vertebrata</taxon>
        <taxon>Euteleostomi</taxon>
        <taxon>Actinopterygii</taxon>
        <taxon>Chondrostei</taxon>
        <taxon>Acipenseriformes</taxon>
        <taxon>Acipenseridae</taxon>
        <taxon>Acipenser</taxon>
    </lineage>
</organism>
<evidence type="ECO:0000256" key="20">
    <source>
        <dbReference type="ARBA" id="ARBA00023170"/>
    </source>
</evidence>
<feature type="compositionally biased region" description="Polar residues" evidence="26">
    <location>
        <begin position="148"/>
        <end position="159"/>
    </location>
</feature>
<evidence type="ECO:0000259" key="30">
    <source>
        <dbReference type="PROSITE" id="PS50105"/>
    </source>
</evidence>
<dbReference type="PROSITE" id="PS50853">
    <property type="entry name" value="FN3"/>
    <property type="match status" value="2"/>
</dbReference>
<keyword evidence="20 33" id="KW-0675">Receptor</keyword>
<comment type="catalytic activity">
    <reaction evidence="23">
        <text>L-tyrosyl-[protein] + ATP = O-phospho-L-tyrosyl-[protein] + ADP + H(+)</text>
        <dbReference type="Rhea" id="RHEA:10596"/>
        <dbReference type="Rhea" id="RHEA-COMP:10136"/>
        <dbReference type="Rhea" id="RHEA-COMP:20101"/>
        <dbReference type="ChEBI" id="CHEBI:15378"/>
        <dbReference type="ChEBI" id="CHEBI:30616"/>
        <dbReference type="ChEBI" id="CHEBI:46858"/>
        <dbReference type="ChEBI" id="CHEBI:61978"/>
        <dbReference type="ChEBI" id="CHEBI:456216"/>
        <dbReference type="EC" id="2.7.10.1"/>
    </reaction>
</comment>
<dbReference type="InterPro" id="IPR030602">
    <property type="entry name" value="EphA4_SAM"/>
</dbReference>
<dbReference type="EMBL" id="SCEB01000096">
    <property type="protein sequence ID" value="RXN01030.1"/>
    <property type="molecule type" value="Genomic_DNA"/>
</dbReference>
<evidence type="ECO:0000256" key="6">
    <source>
        <dbReference type="ARBA" id="ARBA00022679"/>
    </source>
</evidence>
<evidence type="ECO:0000256" key="4">
    <source>
        <dbReference type="ARBA" id="ARBA00022475"/>
    </source>
</evidence>
<evidence type="ECO:0000259" key="28">
    <source>
        <dbReference type="PROSITE" id="PS50011"/>
    </source>
</evidence>
<dbReference type="GO" id="GO:0003677">
    <property type="term" value="F:DNA binding"/>
    <property type="evidence" value="ECO:0007669"/>
    <property type="project" value="UniProtKB-UniRule"/>
</dbReference>
<dbReference type="PRINTS" id="PR00109">
    <property type="entry name" value="TYRKINASE"/>
</dbReference>
<keyword evidence="16 24" id="KW-0238">DNA-binding</keyword>
<feature type="domain" description="Protein kinase" evidence="28">
    <location>
        <begin position="766"/>
        <end position="1061"/>
    </location>
</feature>
<evidence type="ECO:0000256" key="5">
    <source>
        <dbReference type="ARBA" id="ARBA00022553"/>
    </source>
</evidence>
<dbReference type="SMART" id="SM01411">
    <property type="entry name" value="Ephrin_rec_like"/>
    <property type="match status" value="1"/>
</dbReference>
<keyword evidence="34" id="KW-1185">Reference proteome</keyword>
<dbReference type="Gene3D" id="3.30.200.20">
    <property type="entry name" value="Phosphorylase Kinase, domain 1"/>
    <property type="match status" value="1"/>
</dbReference>
<keyword evidence="11" id="KW-0418">Kinase</keyword>
<dbReference type="PROSITE" id="PS00790">
    <property type="entry name" value="RECEPTOR_TYR_KIN_V_1"/>
    <property type="match status" value="1"/>
</dbReference>
<evidence type="ECO:0000256" key="27">
    <source>
        <dbReference type="SAM" id="Phobius"/>
    </source>
</evidence>
<comment type="caution">
    <text evidence="33">The sequence shown here is derived from an EMBL/GenBank/DDBJ whole genome shotgun (WGS) entry which is preliminary data.</text>
</comment>
<dbReference type="SMART" id="SM00060">
    <property type="entry name" value="FN3"/>
    <property type="match status" value="2"/>
</dbReference>
<evidence type="ECO:0000313" key="33">
    <source>
        <dbReference type="EMBL" id="RXN01030.1"/>
    </source>
</evidence>
<dbReference type="PRINTS" id="PR00014">
    <property type="entry name" value="FNTYPEIII"/>
</dbReference>
<dbReference type="Gene3D" id="2.60.120.260">
    <property type="entry name" value="Galactose-binding domain-like"/>
    <property type="match status" value="1"/>
</dbReference>
<dbReference type="Gene3D" id="1.10.150.50">
    <property type="entry name" value="Transcription Factor, Ets-1"/>
    <property type="match status" value="1"/>
</dbReference>
<keyword evidence="5" id="KW-0597">Phosphoprotein</keyword>
<evidence type="ECO:0000256" key="19">
    <source>
        <dbReference type="ARBA" id="ARBA00023155"/>
    </source>
</evidence>
<evidence type="ECO:0000313" key="34">
    <source>
        <dbReference type="Proteomes" id="UP000289886"/>
    </source>
</evidence>
<keyword evidence="17 27" id="KW-0472">Membrane</keyword>
<dbReference type="FunFam" id="2.60.40.10:FF:000041">
    <property type="entry name" value="ephrin type-A receptor 3"/>
    <property type="match status" value="1"/>
</dbReference>
<dbReference type="AlphaFoldDB" id="A0A662YX01"/>